<dbReference type="AlphaFoldDB" id="A0A833SI13"/>
<proteinExistence type="predicted"/>
<gene>
    <name evidence="1" type="ORF">GN244_ATG16913</name>
</gene>
<evidence type="ECO:0000313" key="2">
    <source>
        <dbReference type="Proteomes" id="UP000602510"/>
    </source>
</evidence>
<keyword evidence="2" id="KW-1185">Reference proteome</keyword>
<reference evidence="1" key="1">
    <citation type="submission" date="2020-04" db="EMBL/GenBank/DDBJ databases">
        <title>Hybrid Assembly of Korean Phytophthora infestans isolates.</title>
        <authorList>
            <person name="Prokchorchik M."/>
            <person name="Lee Y."/>
            <person name="Seo J."/>
            <person name="Cho J.-H."/>
            <person name="Park Y.-E."/>
            <person name="Jang D.-C."/>
            <person name="Im J.-S."/>
            <person name="Choi J.-G."/>
            <person name="Park H.-J."/>
            <person name="Lee G.-B."/>
            <person name="Lee Y.-G."/>
            <person name="Hong S.-Y."/>
            <person name="Cho K."/>
            <person name="Sohn K.H."/>
        </authorList>
    </citation>
    <scope>NUCLEOTIDE SEQUENCE</scope>
    <source>
        <strain evidence="1">KR_1_A1</strain>
    </source>
</reference>
<dbReference type="EMBL" id="WSZM01000595">
    <property type="protein sequence ID" value="KAF4031269.1"/>
    <property type="molecule type" value="Genomic_DNA"/>
</dbReference>
<evidence type="ECO:0000313" key="1">
    <source>
        <dbReference type="EMBL" id="KAF4031269.1"/>
    </source>
</evidence>
<name>A0A833SI13_PHYIN</name>
<protein>
    <submittedName>
        <fullName evidence="1">Uncharacterized protein</fullName>
    </submittedName>
</protein>
<organism evidence="1 2">
    <name type="scientific">Phytophthora infestans</name>
    <name type="common">Potato late blight agent</name>
    <name type="synonym">Botrytis infestans</name>
    <dbReference type="NCBI Taxonomy" id="4787"/>
    <lineage>
        <taxon>Eukaryota</taxon>
        <taxon>Sar</taxon>
        <taxon>Stramenopiles</taxon>
        <taxon>Oomycota</taxon>
        <taxon>Peronosporomycetes</taxon>
        <taxon>Peronosporales</taxon>
        <taxon>Peronosporaceae</taxon>
        <taxon>Phytophthora</taxon>
    </lineage>
</organism>
<sequence length="97" mass="11474">MECKPHTPQRPSDCFDPRRFMVNWTAQQHRKEAFTVLQLRLLCHRHSCGEWTLPFRSLRFAAAPLEWGSSFCNWPRIAGELTNLSSFLTQTRLVDRR</sequence>
<comment type="caution">
    <text evidence="1">The sequence shown here is derived from an EMBL/GenBank/DDBJ whole genome shotgun (WGS) entry which is preliminary data.</text>
</comment>
<dbReference type="Proteomes" id="UP000602510">
    <property type="component" value="Unassembled WGS sequence"/>
</dbReference>
<accession>A0A833SI13</accession>